<accession>A0A1Z5IZZ8</accession>
<dbReference type="Gene3D" id="1.10.10.10">
    <property type="entry name" value="Winged helix-like DNA-binding domain superfamily/Winged helix DNA-binding domain"/>
    <property type="match status" value="1"/>
</dbReference>
<keyword evidence="1" id="KW-0805">Transcription regulation</keyword>
<proteinExistence type="predicted"/>
<dbReference type="SMART" id="SM00345">
    <property type="entry name" value="HTH_GNTR"/>
    <property type="match status" value="1"/>
</dbReference>
<name>A0A1Z5IZZ8_9LACO</name>
<dbReference type="InterPro" id="IPR050679">
    <property type="entry name" value="Bact_HTH_transcr_reg"/>
</dbReference>
<dbReference type="SUPFAM" id="SSF46785">
    <property type="entry name" value="Winged helix' DNA-binding domain"/>
    <property type="match status" value="1"/>
</dbReference>
<gene>
    <name evidence="5" type="primary">gntR_1</name>
    <name evidence="5" type="ORF">IWT5_00076</name>
</gene>
<evidence type="ECO:0000256" key="3">
    <source>
        <dbReference type="ARBA" id="ARBA00023163"/>
    </source>
</evidence>
<dbReference type="InterPro" id="IPR000524">
    <property type="entry name" value="Tscrpt_reg_HTH_GntR"/>
</dbReference>
<evidence type="ECO:0000313" key="6">
    <source>
        <dbReference type="Proteomes" id="UP000223370"/>
    </source>
</evidence>
<keyword evidence="3" id="KW-0804">Transcription</keyword>
<dbReference type="PANTHER" id="PTHR44846:SF1">
    <property type="entry name" value="MANNOSYL-D-GLYCERATE TRANSPORT_METABOLISM SYSTEM REPRESSOR MNGR-RELATED"/>
    <property type="match status" value="1"/>
</dbReference>
<dbReference type="RefSeq" id="WP_098823340.1">
    <property type="nucleotide sequence ID" value="NZ_BCMJ01000001.1"/>
</dbReference>
<dbReference type="EMBL" id="BCMJ01000001">
    <property type="protein sequence ID" value="GAX07343.1"/>
    <property type="molecule type" value="Genomic_DNA"/>
</dbReference>
<evidence type="ECO:0000259" key="4">
    <source>
        <dbReference type="PROSITE" id="PS50949"/>
    </source>
</evidence>
<dbReference type="PANTHER" id="PTHR44846">
    <property type="entry name" value="MANNOSYL-D-GLYCERATE TRANSPORT/METABOLISM SYSTEM REPRESSOR MNGR-RELATED"/>
    <property type="match status" value="1"/>
</dbReference>
<feature type="domain" description="HTH gntR-type" evidence="4">
    <location>
        <begin position="1"/>
        <end position="69"/>
    </location>
</feature>
<organism evidence="5 6">
    <name type="scientific">Secundilactobacillus silagincola</name>
    <dbReference type="NCBI Taxonomy" id="1714681"/>
    <lineage>
        <taxon>Bacteria</taxon>
        <taxon>Bacillati</taxon>
        <taxon>Bacillota</taxon>
        <taxon>Bacilli</taxon>
        <taxon>Lactobacillales</taxon>
        <taxon>Lactobacillaceae</taxon>
        <taxon>Secundilactobacillus</taxon>
    </lineage>
</organism>
<dbReference type="PRINTS" id="PR00035">
    <property type="entry name" value="HTHGNTR"/>
</dbReference>
<protein>
    <submittedName>
        <fullName evidence="5">GntR family transcriptional regulator</fullName>
    </submittedName>
</protein>
<comment type="caution">
    <text evidence="5">The sequence shown here is derived from an EMBL/GenBank/DDBJ whole genome shotgun (WGS) entry which is preliminary data.</text>
</comment>
<dbReference type="CDD" id="cd07377">
    <property type="entry name" value="WHTH_GntR"/>
    <property type="match status" value="1"/>
</dbReference>
<dbReference type="Proteomes" id="UP000223370">
    <property type="component" value="Unassembled WGS sequence"/>
</dbReference>
<reference evidence="5 6" key="1">
    <citation type="submission" date="2015-11" db="EMBL/GenBank/DDBJ databases">
        <title>Draft genome sequences of new species of the genus Lactobacillus isolated from orchardgrass silage.</title>
        <authorList>
            <person name="Tohno M."/>
            <person name="Tanizawa Y."/>
            <person name="Arita M."/>
        </authorList>
    </citation>
    <scope>NUCLEOTIDE SEQUENCE [LARGE SCALE GENOMIC DNA]</scope>
    <source>
        <strain evidence="5 6">IWT5</strain>
    </source>
</reference>
<evidence type="ECO:0000256" key="2">
    <source>
        <dbReference type="ARBA" id="ARBA00023125"/>
    </source>
</evidence>
<dbReference type="GO" id="GO:0003677">
    <property type="term" value="F:DNA binding"/>
    <property type="evidence" value="ECO:0007669"/>
    <property type="project" value="UniProtKB-KW"/>
</dbReference>
<keyword evidence="6" id="KW-1185">Reference proteome</keyword>
<dbReference type="GO" id="GO:0045892">
    <property type="term" value="P:negative regulation of DNA-templated transcription"/>
    <property type="evidence" value="ECO:0007669"/>
    <property type="project" value="TreeGrafter"/>
</dbReference>
<dbReference type="GO" id="GO:0003700">
    <property type="term" value="F:DNA-binding transcription factor activity"/>
    <property type="evidence" value="ECO:0007669"/>
    <property type="project" value="InterPro"/>
</dbReference>
<dbReference type="InterPro" id="IPR036390">
    <property type="entry name" value="WH_DNA-bd_sf"/>
</dbReference>
<evidence type="ECO:0000256" key="1">
    <source>
        <dbReference type="ARBA" id="ARBA00023015"/>
    </source>
</evidence>
<dbReference type="AlphaFoldDB" id="A0A1Z5IZZ8"/>
<dbReference type="PROSITE" id="PS50949">
    <property type="entry name" value="HTH_GNTR"/>
    <property type="match status" value="1"/>
</dbReference>
<dbReference type="OrthoDB" id="9816541at2"/>
<dbReference type="Pfam" id="PF00392">
    <property type="entry name" value="GntR"/>
    <property type="match status" value="1"/>
</dbReference>
<evidence type="ECO:0000313" key="5">
    <source>
        <dbReference type="EMBL" id="GAX07343.1"/>
    </source>
</evidence>
<dbReference type="InterPro" id="IPR036388">
    <property type="entry name" value="WH-like_DNA-bd_sf"/>
</dbReference>
<sequence>MYKYERVANNIMRDIKLQVLRPGHKLPTDEQLMINYHASRVTVRKAIDYLVDSGIVNNKRHQRLITDTVSNLEDTFTQFRPLVPIICTEEITNVITESEVEQSNPFSQELFHRNIGAYFKVDLWYQHNNTIIANTRSIVPAELVSSSSTDMYNKKDIQRLIEEKVYDIGYNSQIKVEVINPQKVIFKHAIYGSSNSIFFKIIECIYDSNERVILTNEHYLSTKLAKLIFYTS</sequence>
<keyword evidence="2" id="KW-0238">DNA-binding</keyword>